<reference evidence="1 2" key="1">
    <citation type="submission" date="2018-10" db="EMBL/GenBank/DDBJ databases">
        <title>Co-occurring genomic capacity for anaerobic methane metabolism and dissimilatory sulfite reduction discovered in the Korarchaeota.</title>
        <authorList>
            <person name="Mckay L.J."/>
            <person name="Dlakic M."/>
            <person name="Fields M.W."/>
            <person name="Delmont T.O."/>
            <person name="Eren A.M."/>
            <person name="Jay Z.J."/>
            <person name="Klingelsmith K.B."/>
            <person name="Rusch D.B."/>
            <person name="Inskeep W.P."/>
        </authorList>
    </citation>
    <scope>NUCLEOTIDE SEQUENCE [LARGE SCALE GENOMIC DNA]</scope>
    <source>
        <strain evidence="1 2">MDKW</strain>
    </source>
</reference>
<dbReference type="AlphaFoldDB" id="A0A3R9PFV8"/>
<evidence type="ECO:0000313" key="1">
    <source>
        <dbReference type="EMBL" id="RSN73338.1"/>
    </source>
</evidence>
<dbReference type="RefSeq" id="WP_125671980.1">
    <property type="nucleotide sequence ID" value="NZ_RCOS01000122.1"/>
</dbReference>
<accession>A0A3R9PFV8</accession>
<evidence type="ECO:0000313" key="2">
    <source>
        <dbReference type="Proteomes" id="UP000277582"/>
    </source>
</evidence>
<sequence>MPSNAAKTLGLWPQPDGSLSIIFTTAGGEVEGYEVPQSVFVRVLAEDRASKEVLANALINPLTEDVLISDALAEELGIQILYPRRGIWKFSDEERARSSV</sequence>
<dbReference type="Proteomes" id="UP000277582">
    <property type="component" value="Unassembled WGS sequence"/>
</dbReference>
<dbReference type="EMBL" id="RCOS01000122">
    <property type="protein sequence ID" value="RSN73338.1"/>
    <property type="molecule type" value="Genomic_DNA"/>
</dbReference>
<organism evidence="1 2">
    <name type="scientific">Candidatus Methanodesulfokora washburnensis</name>
    <dbReference type="NCBI Taxonomy" id="2478471"/>
    <lineage>
        <taxon>Archaea</taxon>
        <taxon>Thermoproteota</taxon>
        <taxon>Candidatus Korarchaeia</taxon>
        <taxon>Candidatus Korarchaeia incertae sedis</taxon>
        <taxon>Candidatus Methanodesulfokora</taxon>
    </lineage>
</organism>
<name>A0A3R9PFV8_9CREN</name>
<protein>
    <submittedName>
        <fullName evidence="1">Uncharacterized protein</fullName>
    </submittedName>
</protein>
<dbReference type="OrthoDB" id="25485at2157"/>
<comment type="caution">
    <text evidence="1">The sequence shown here is derived from an EMBL/GenBank/DDBJ whole genome shotgun (WGS) entry which is preliminary data.</text>
</comment>
<proteinExistence type="predicted"/>
<keyword evidence="2" id="KW-1185">Reference proteome</keyword>
<gene>
    <name evidence="1" type="ORF">D6D85_10820</name>
</gene>